<evidence type="ECO:0000313" key="6">
    <source>
        <dbReference type="Proteomes" id="UP001629113"/>
    </source>
</evidence>
<comment type="caution">
    <text evidence="5">The sequence shown here is derived from an EMBL/GenBank/DDBJ whole genome shotgun (WGS) entry which is preliminary data.</text>
</comment>
<dbReference type="PANTHER" id="PTHR10039:SF14">
    <property type="entry name" value="NACHT DOMAIN-CONTAINING PROTEIN"/>
    <property type="match status" value="1"/>
</dbReference>
<evidence type="ECO:0000259" key="4">
    <source>
        <dbReference type="PROSITE" id="PS50837"/>
    </source>
</evidence>
<dbReference type="Pfam" id="PF05057">
    <property type="entry name" value="DUF676"/>
    <property type="match status" value="1"/>
</dbReference>
<feature type="compositionally biased region" description="Polar residues" evidence="3">
    <location>
        <begin position="32"/>
        <end position="51"/>
    </location>
</feature>
<organism evidence="5 6">
    <name type="scientific">Phlyctema vagabunda</name>
    <dbReference type="NCBI Taxonomy" id="108571"/>
    <lineage>
        <taxon>Eukaryota</taxon>
        <taxon>Fungi</taxon>
        <taxon>Dikarya</taxon>
        <taxon>Ascomycota</taxon>
        <taxon>Pezizomycotina</taxon>
        <taxon>Leotiomycetes</taxon>
        <taxon>Helotiales</taxon>
        <taxon>Dermateaceae</taxon>
        <taxon>Phlyctema</taxon>
    </lineage>
</organism>
<dbReference type="InterPro" id="IPR056884">
    <property type="entry name" value="NPHP3-like_N"/>
</dbReference>
<dbReference type="EMBL" id="JBFCZG010000011">
    <property type="protein sequence ID" value="KAL3417143.1"/>
    <property type="molecule type" value="Genomic_DNA"/>
</dbReference>
<dbReference type="Gene3D" id="3.40.50.300">
    <property type="entry name" value="P-loop containing nucleotide triphosphate hydrolases"/>
    <property type="match status" value="1"/>
</dbReference>
<dbReference type="InterPro" id="IPR007751">
    <property type="entry name" value="DUF676_lipase-like"/>
</dbReference>
<feature type="compositionally biased region" description="Basic and acidic residues" evidence="3">
    <location>
        <begin position="52"/>
        <end position="66"/>
    </location>
</feature>
<dbReference type="PANTHER" id="PTHR10039">
    <property type="entry name" value="AMELOGENIN"/>
    <property type="match status" value="1"/>
</dbReference>
<dbReference type="PROSITE" id="PS50837">
    <property type="entry name" value="NACHT"/>
    <property type="match status" value="1"/>
</dbReference>
<comment type="similarity">
    <text evidence="1">Belongs to the putative lipase ROG1 family.</text>
</comment>
<accession>A0ABR4P1G8</accession>
<keyword evidence="2" id="KW-0677">Repeat</keyword>
<dbReference type="Gene3D" id="3.40.50.1820">
    <property type="entry name" value="alpha/beta hydrolase"/>
    <property type="match status" value="1"/>
</dbReference>
<dbReference type="SUPFAM" id="SSF52540">
    <property type="entry name" value="P-loop containing nucleoside triphosphate hydrolases"/>
    <property type="match status" value="1"/>
</dbReference>
<evidence type="ECO:0000256" key="2">
    <source>
        <dbReference type="ARBA" id="ARBA00022737"/>
    </source>
</evidence>
<dbReference type="SUPFAM" id="SSF53474">
    <property type="entry name" value="alpha/beta-Hydrolases"/>
    <property type="match status" value="1"/>
</dbReference>
<evidence type="ECO:0000256" key="1">
    <source>
        <dbReference type="ARBA" id="ARBA00007920"/>
    </source>
</evidence>
<protein>
    <submittedName>
        <fullName evidence="5">Ankyrin repeat protein</fullName>
    </submittedName>
</protein>
<gene>
    <name evidence="5" type="ORF">PVAG01_11143</name>
</gene>
<dbReference type="InterPro" id="IPR027417">
    <property type="entry name" value="P-loop_NTPase"/>
</dbReference>
<evidence type="ECO:0000256" key="3">
    <source>
        <dbReference type="SAM" id="MobiDB-lite"/>
    </source>
</evidence>
<proteinExistence type="inferred from homology"/>
<dbReference type="InterPro" id="IPR007111">
    <property type="entry name" value="NACHT_NTPase"/>
</dbReference>
<feature type="compositionally biased region" description="Basic and acidic residues" evidence="3">
    <location>
        <begin position="123"/>
        <end position="132"/>
    </location>
</feature>
<name>A0ABR4P1G8_9HELO</name>
<evidence type="ECO:0000313" key="5">
    <source>
        <dbReference type="EMBL" id="KAL3417143.1"/>
    </source>
</evidence>
<dbReference type="InterPro" id="IPR029058">
    <property type="entry name" value="AB_hydrolase_fold"/>
</dbReference>
<dbReference type="Proteomes" id="UP001629113">
    <property type="component" value="Unassembled WGS sequence"/>
</dbReference>
<feature type="region of interest" description="Disordered" evidence="3">
    <location>
        <begin position="1"/>
        <end position="137"/>
    </location>
</feature>
<reference evidence="5 6" key="1">
    <citation type="submission" date="2024-06" db="EMBL/GenBank/DDBJ databases">
        <title>Complete genome of Phlyctema vagabunda strain 19-DSS-EL-015.</title>
        <authorList>
            <person name="Fiorenzani C."/>
        </authorList>
    </citation>
    <scope>NUCLEOTIDE SEQUENCE [LARGE SCALE GENOMIC DNA]</scope>
    <source>
        <strain evidence="5 6">19-DSS-EL-015</strain>
    </source>
</reference>
<keyword evidence="6" id="KW-1185">Reference proteome</keyword>
<feature type="domain" description="NACHT" evidence="4">
    <location>
        <begin position="462"/>
        <end position="612"/>
    </location>
</feature>
<sequence>MWRGSRKPPFFKLKASSETTKPQPGSPGVISSAPQLQPSSELPHQQPVKTIQESRRHVKDDEDFRESASTGPIPGRRSLPDDNNTPFTSETHRGLITQQLALRNAYRQREDQRGESSPVTHTYNEDSDHEERNDDESNNAQWGLKIMKYQSASNLDAIDIIAIHGLGGNWKDTWTEPGSKANWLKTLLSEDIPEARIMSYGYNSKEYFSKSNADIRDFALDFLVDYKSYRTSAAEKSRPIIFLCHSLGGIVFKQALIKANEEFEYSNILSHVYGVFFFGTPHRGASLAAWKAMSANIVRAVSFNTSTNVISKDLKLRSEFLLNVAESWVQRGANLEIVSCYESQLLYGSIVVEKDSALLNWTNEVKVPMNADHRTICRFASRTHPDYRKIIFRLKVMATVAVQKFHGIRETLSEEQKRLLAILETSDYQSHLTEIVLCVQGTCKWILSTEKYLDWDDSSTGRLLWISADAGCGKSVLAKYIIQYRRKLRLESNVCFFIFRSGNPEQEDGVHALSAILHQICSFQPELLEHAISKQGELKRGTGLRKAFDALWKVFEDCIHDKRMRNTVCVIDALDECEESTRTLLIEQLSLLFASNRRQDFPFKLIVTSRPDNIIKYGFATIPNIRLRGEDTVKELNNDIRLFVRASIEDILAHSEFPPDLLNGLQESLIEGSDFTFLWTSLVIQLLKQGSIGGMSKTDLAGILRTRNIDNIYEHLLTGKRHALKARKILFIVVAAGRPLTLDELNVAVEVHQDYRRGTMDVLPAGAKRDDRKEAIFNIMDQASPFGSYKKVPSLQDLIEYLHHPFSNHLRSICGHFLRIRGRKVYLVHQTARQFLLRARSRDDFSIGYYLRDFRWNVSCPTAKELKYMRQHGIPGILDSSEAETASEDLPKFKHSMLPDVSNRYLFQICVDYLSLLGMSADQELFDERVASRLSAKQIVPGGYRGLTLEDVPEMDKLALEWSRDIKKRPVGAFFEYATRFWVDHYRDVRADVNGAFDYLCEPYTHIFRLWIQQHPQFKDRHDGRQDNGLDVAGVFEDDRIGKAYGHSKTSRAKVLDFFDLDAKADEQWYDDNLDGTYYWEQGEDTINSNDHEGEDLKVKSTANEFLNKSRLPDRIRAYRREQQANVMHLPYLASGSNPGTAGNSFPVSGNSLKFSSMPSPIVSRSRPQPWKKA</sequence>
<dbReference type="Pfam" id="PF24883">
    <property type="entry name" value="NPHP3_N"/>
    <property type="match status" value="1"/>
</dbReference>